<proteinExistence type="predicted"/>
<dbReference type="InterPro" id="IPR029018">
    <property type="entry name" value="Hex-like_dom2"/>
</dbReference>
<evidence type="ECO:0000313" key="3">
    <source>
        <dbReference type="Proteomes" id="UP000315471"/>
    </source>
</evidence>
<accession>A0A5C6E5W9</accession>
<name>A0A5C6E5W9_9BACT</name>
<dbReference type="EMBL" id="SJPY01000002">
    <property type="protein sequence ID" value="TWU44218.1"/>
    <property type="molecule type" value="Genomic_DNA"/>
</dbReference>
<dbReference type="GO" id="GO:0005975">
    <property type="term" value="P:carbohydrate metabolic process"/>
    <property type="evidence" value="ECO:0007669"/>
    <property type="project" value="UniProtKB-ARBA"/>
</dbReference>
<organism evidence="2 3">
    <name type="scientific">Novipirellula aureliae</name>
    <dbReference type="NCBI Taxonomy" id="2527966"/>
    <lineage>
        <taxon>Bacteria</taxon>
        <taxon>Pseudomonadati</taxon>
        <taxon>Planctomycetota</taxon>
        <taxon>Planctomycetia</taxon>
        <taxon>Pirellulales</taxon>
        <taxon>Pirellulaceae</taxon>
        <taxon>Novipirellula</taxon>
    </lineage>
</organism>
<dbReference type="GO" id="GO:0016787">
    <property type="term" value="F:hydrolase activity"/>
    <property type="evidence" value="ECO:0007669"/>
    <property type="project" value="UniProtKB-KW"/>
</dbReference>
<keyword evidence="3" id="KW-1185">Reference proteome</keyword>
<evidence type="ECO:0000256" key="1">
    <source>
        <dbReference type="ARBA" id="ARBA00022801"/>
    </source>
</evidence>
<evidence type="ECO:0000313" key="2">
    <source>
        <dbReference type="EMBL" id="TWU44218.1"/>
    </source>
</evidence>
<keyword evidence="1" id="KW-0378">Hydrolase</keyword>
<comment type="caution">
    <text evidence="2">The sequence shown here is derived from an EMBL/GenBank/DDBJ whole genome shotgun (WGS) entry which is preliminary data.</text>
</comment>
<evidence type="ECO:0008006" key="4">
    <source>
        <dbReference type="Google" id="ProtNLM"/>
    </source>
</evidence>
<dbReference type="AlphaFoldDB" id="A0A5C6E5W9"/>
<gene>
    <name evidence="2" type="ORF">Q31b_17540</name>
</gene>
<sequence>MKKITLGYQVLYPIMFVLLLTSPVAGDVVGIFFDSEVPQSEFAASEIQTALQGKGHTAELNPLSELSVDYAEKKIVLCLASDGIACEVLSLQGSSTISGLGEQAYALRTATKGPKSYWVLGGDADGLMYGGLQLAENIRFHDMSKTYNSQEAPYIKNRGVKYNLPLDARVPTYVGYGEKSLSQAFGGDAAKEAIPAVWDMAYWEEWFDEMARARFNVLSIWNSHPFPALLDMEEAVEDVQGFDGYAKKMSPTEKVAFWKKVMAYGKSRGFKIYFITWNIYTYGAEGKNGINNDPKNQATKEYFRKAVRMMLETYPDLDGVGVTAGENMNRLSAEAEGKWMWDTYGQGIMDYAKDHPDRDITFIHRWHYAEISQIMSHFEPMLALPNVRLDMSYKYSAAHMYSAPAPRLIYTKDGDVPADLARTQKKTWLEVRQDDFYYLHWGDPQFARDYINAFPDKDKYIQGFFYGSDGWTATRDFYSKADVHKNILDIKRLWYTQMLWGRLSYNPETSDQVFLNELAYRYPDVSAATLFDAWSDASRGLPLAAEVIQGTLCFDFNWWPELCQSNKGFLKIEDFIKAKPSIGSELCSIEESAAGDCPDGLSSDDVADKVQLAAESAIKKLATISSAGNPDLEVNIKSIHAQAYLSLYYAEKIRAATAKAADRNEDARTALGKAEGHWKNYTRIMDGMFIGADMLRTRNFEDWHVHDAAVSREYSVLAGDEG</sequence>
<dbReference type="Gene3D" id="3.30.379.10">
    <property type="entry name" value="Chitobiase/beta-hexosaminidase domain 2-like"/>
    <property type="match status" value="1"/>
</dbReference>
<protein>
    <recommendedName>
        <fullName evidence="4">Beta-hexosaminidase bacterial type N-terminal domain-containing protein</fullName>
    </recommendedName>
</protein>
<reference evidence="2 3" key="1">
    <citation type="submission" date="2019-02" db="EMBL/GenBank/DDBJ databases">
        <title>Deep-cultivation of Planctomycetes and their phenomic and genomic characterization uncovers novel biology.</title>
        <authorList>
            <person name="Wiegand S."/>
            <person name="Jogler M."/>
            <person name="Boedeker C."/>
            <person name="Pinto D."/>
            <person name="Vollmers J."/>
            <person name="Rivas-Marin E."/>
            <person name="Kohn T."/>
            <person name="Peeters S.H."/>
            <person name="Heuer A."/>
            <person name="Rast P."/>
            <person name="Oberbeckmann S."/>
            <person name="Bunk B."/>
            <person name="Jeske O."/>
            <person name="Meyerdierks A."/>
            <person name="Storesund J.E."/>
            <person name="Kallscheuer N."/>
            <person name="Luecker S."/>
            <person name="Lage O.M."/>
            <person name="Pohl T."/>
            <person name="Merkel B.J."/>
            <person name="Hornburger P."/>
            <person name="Mueller R.-W."/>
            <person name="Bruemmer F."/>
            <person name="Labrenz M."/>
            <person name="Spormann A.M."/>
            <person name="Op Den Camp H."/>
            <person name="Overmann J."/>
            <person name="Amann R."/>
            <person name="Jetten M.S.M."/>
            <person name="Mascher T."/>
            <person name="Medema M.H."/>
            <person name="Devos D.P."/>
            <person name="Kaster A.-K."/>
            <person name="Ovreas L."/>
            <person name="Rohde M."/>
            <person name="Galperin M.Y."/>
            <person name="Jogler C."/>
        </authorList>
    </citation>
    <scope>NUCLEOTIDE SEQUENCE [LARGE SCALE GENOMIC DNA]</scope>
    <source>
        <strain evidence="2 3">Q31b</strain>
    </source>
</reference>
<dbReference type="Proteomes" id="UP000315471">
    <property type="component" value="Unassembled WGS sequence"/>
</dbReference>